<gene>
    <name evidence="1" type="ORF">MCOO_01540</name>
</gene>
<dbReference type="RefSeq" id="WP_163774435.1">
    <property type="nucleotide sequence ID" value="NZ_AP022569.1"/>
</dbReference>
<accession>A0A7I7KR15</accession>
<name>A0A7I7KR15_9MYCO</name>
<protein>
    <submittedName>
        <fullName evidence="1">Haloacid dehalogenase</fullName>
    </submittedName>
</protein>
<sequence length="306" mass="33060">MQRDDPLPSWRAGGTRDALEEFLAAAEQVPIADRVAYFDNDGTLWCERPSYVQLDFFLDSLRKRVAVDPSIGERAEFAALLTGDQAGVAEIGLEHVALALAGLFDCMTPEEFASAAREFMSGAAHATLGRPIRSVTYQPMLELVAELRRRDFTVGIVTGGGTEFVRAISDGLYGVPAELVVGTLIGYDVSRDGQGPPVIRRNSGLLGVANEGSAKVANIQTQLGRRPILAAGNSGGDREMLEWAQATGFPSLALLIDHDDAEREFQYTSTAQTFAETEPITDVGARLGWTVVSMARDWEVIFPAVP</sequence>
<dbReference type="EMBL" id="AP022569">
    <property type="protein sequence ID" value="BBX44139.1"/>
    <property type="molecule type" value="Genomic_DNA"/>
</dbReference>
<organism evidence="1 2">
    <name type="scientific">Mycobacterium cookii</name>
    <dbReference type="NCBI Taxonomy" id="1775"/>
    <lineage>
        <taxon>Bacteria</taxon>
        <taxon>Bacillati</taxon>
        <taxon>Actinomycetota</taxon>
        <taxon>Actinomycetes</taxon>
        <taxon>Mycobacteriales</taxon>
        <taxon>Mycobacteriaceae</taxon>
        <taxon>Mycobacterium</taxon>
    </lineage>
</organism>
<reference evidence="1 2" key="1">
    <citation type="journal article" date="2019" name="Emerg. Microbes Infect.">
        <title>Comprehensive subspecies identification of 175 nontuberculous mycobacteria species based on 7547 genomic profiles.</title>
        <authorList>
            <person name="Matsumoto Y."/>
            <person name="Kinjo T."/>
            <person name="Motooka D."/>
            <person name="Nabeya D."/>
            <person name="Jung N."/>
            <person name="Uechi K."/>
            <person name="Horii T."/>
            <person name="Iida T."/>
            <person name="Fujita J."/>
            <person name="Nakamura S."/>
        </authorList>
    </citation>
    <scope>NUCLEOTIDE SEQUENCE [LARGE SCALE GENOMIC DNA]</scope>
    <source>
        <strain evidence="1 2">JCM 12404</strain>
    </source>
</reference>
<evidence type="ECO:0000313" key="1">
    <source>
        <dbReference type="EMBL" id="BBX44139.1"/>
    </source>
</evidence>
<dbReference type="Gene3D" id="3.40.50.1000">
    <property type="entry name" value="HAD superfamily/HAD-like"/>
    <property type="match status" value="1"/>
</dbReference>
<dbReference type="InterPro" id="IPR036412">
    <property type="entry name" value="HAD-like_sf"/>
</dbReference>
<evidence type="ECO:0000313" key="2">
    <source>
        <dbReference type="Proteomes" id="UP000465866"/>
    </source>
</evidence>
<dbReference type="KEGG" id="mcoo:MCOO_01540"/>
<keyword evidence="2" id="KW-1185">Reference proteome</keyword>
<dbReference type="SUPFAM" id="SSF56784">
    <property type="entry name" value="HAD-like"/>
    <property type="match status" value="1"/>
</dbReference>
<proteinExistence type="predicted"/>
<dbReference type="CDD" id="cd01427">
    <property type="entry name" value="HAD_like"/>
    <property type="match status" value="1"/>
</dbReference>
<dbReference type="Pfam" id="PF12710">
    <property type="entry name" value="HAD"/>
    <property type="match status" value="1"/>
</dbReference>
<dbReference type="Proteomes" id="UP000465866">
    <property type="component" value="Chromosome"/>
</dbReference>
<dbReference type="InterPro" id="IPR023214">
    <property type="entry name" value="HAD_sf"/>
</dbReference>
<dbReference type="AlphaFoldDB" id="A0A7I7KR15"/>